<dbReference type="GeneID" id="33570799"/>
<dbReference type="InterPro" id="IPR031303">
    <property type="entry name" value="C5_meth_CS"/>
</dbReference>
<dbReference type="PANTHER" id="PTHR46098:SF1">
    <property type="entry name" value="TRNA (CYTOSINE(38)-C(5))-METHYLTRANSFERASE"/>
    <property type="match status" value="1"/>
</dbReference>
<dbReference type="InParanoid" id="A0A1Y2GL88"/>
<dbReference type="AlphaFoldDB" id="A0A1Y2GL88"/>
<dbReference type="STRING" id="64571.A0A1Y2GL88"/>
<sequence>MSKPHQFRVLEFYSGIGGMHYAFNESGHKGEILKAFDINTTANEVYAHNHGKQQLAQRNIEAVPVEFYDKQQADVWLMSPPCQPYTRTGNQEGSKDNRAKSFLYLMDILPKLQHPPNYILLENVKGFEESDSRDLLVEALTTNGYEFQELLITPLQIGIPNSRMRYYCLARKKDTVGGFVHPVSGTLIGYIPSIHPTSTTTSDRDHDGEEENNKGNNKELNERQGKDFVDTRKQGDLSGLSTSIAKKQRTSLSTSIITKESGSASNDDGSGSGNSSGNSSGNGSQGQKPDEDAILADPELSLKVDTLESYIEFKDMDDERMKRYMIPDKTLLKYGWLFDIVKETTRRSCCFTKGYYHFVESTGSIFQMATDKDTAAVFDEALLLKAKPDSTTPDEDNARALALLRSLGLRYFTENEVARLMGFPIMEGRFSFPVTTSLKQRYRVLGNSINVKVVSQLIQYLLTSKDSQDRNE</sequence>
<dbReference type="RefSeq" id="XP_021879412.1">
    <property type="nucleotide sequence ID" value="XM_022028956.1"/>
</dbReference>
<feature type="region of interest" description="Disordered" evidence="9">
    <location>
        <begin position="251"/>
        <end position="291"/>
    </location>
</feature>
<proteinExistence type="inferred from homology"/>
<dbReference type="Pfam" id="PF00145">
    <property type="entry name" value="DNA_methylase"/>
    <property type="match status" value="1"/>
</dbReference>
<evidence type="ECO:0000256" key="9">
    <source>
        <dbReference type="SAM" id="MobiDB-lite"/>
    </source>
</evidence>
<evidence type="ECO:0000256" key="3">
    <source>
        <dbReference type="ARBA" id="ARBA00022691"/>
    </source>
</evidence>
<evidence type="ECO:0000313" key="11">
    <source>
        <dbReference type="Proteomes" id="UP000193648"/>
    </source>
</evidence>
<dbReference type="Gene3D" id="3.90.120.10">
    <property type="entry name" value="DNA Methylase, subunit A, domain 2"/>
    <property type="match status" value="1"/>
</dbReference>
<dbReference type="GO" id="GO:0032259">
    <property type="term" value="P:methylation"/>
    <property type="evidence" value="ECO:0007669"/>
    <property type="project" value="UniProtKB-KW"/>
</dbReference>
<dbReference type="PROSITE" id="PS51679">
    <property type="entry name" value="SAM_MT_C5"/>
    <property type="match status" value="1"/>
</dbReference>
<name>A0A1Y2GL88_9FUNG</name>
<protein>
    <recommendedName>
        <fullName evidence="5">tRNA (cytosine(38)-C(5))-methyltransferase</fullName>
        <ecNumber evidence="4">2.1.1.204</ecNumber>
    </recommendedName>
    <alternativeName>
        <fullName evidence="6">DNA (cytosine-5)-methyltransferase-like protein 2</fullName>
    </alternativeName>
</protein>
<gene>
    <name evidence="10" type="ORF">BCR41DRAFT_398343</name>
</gene>
<feature type="compositionally biased region" description="Basic and acidic residues" evidence="9">
    <location>
        <begin position="202"/>
        <end position="234"/>
    </location>
</feature>
<evidence type="ECO:0000256" key="5">
    <source>
        <dbReference type="ARBA" id="ARBA00039681"/>
    </source>
</evidence>
<dbReference type="OrthoDB" id="414133at2759"/>
<dbReference type="PROSITE" id="PS00095">
    <property type="entry name" value="C5_MTASE_2"/>
    <property type="match status" value="1"/>
</dbReference>
<keyword evidence="11" id="KW-1185">Reference proteome</keyword>
<feature type="active site" evidence="7">
    <location>
        <position position="82"/>
    </location>
</feature>
<dbReference type="InterPro" id="IPR001525">
    <property type="entry name" value="C5_MeTfrase"/>
</dbReference>
<dbReference type="SUPFAM" id="SSF53335">
    <property type="entry name" value="S-adenosyl-L-methionine-dependent methyltransferases"/>
    <property type="match status" value="1"/>
</dbReference>
<feature type="compositionally biased region" description="Low complexity" evidence="9">
    <location>
        <begin position="261"/>
        <end position="282"/>
    </location>
</feature>
<dbReference type="FunCoup" id="A0A1Y2GL88">
    <property type="interactions" value="238"/>
</dbReference>
<comment type="similarity">
    <text evidence="7 8">Belongs to the class I-like SAM-binding methyltransferase superfamily. C5-methyltransferase family.</text>
</comment>
<dbReference type="Gene3D" id="3.40.50.150">
    <property type="entry name" value="Vaccinia Virus protein VP39"/>
    <property type="match status" value="1"/>
</dbReference>
<evidence type="ECO:0000256" key="8">
    <source>
        <dbReference type="RuleBase" id="RU000416"/>
    </source>
</evidence>
<organism evidence="10 11">
    <name type="scientific">Lobosporangium transversale</name>
    <dbReference type="NCBI Taxonomy" id="64571"/>
    <lineage>
        <taxon>Eukaryota</taxon>
        <taxon>Fungi</taxon>
        <taxon>Fungi incertae sedis</taxon>
        <taxon>Mucoromycota</taxon>
        <taxon>Mortierellomycotina</taxon>
        <taxon>Mortierellomycetes</taxon>
        <taxon>Mortierellales</taxon>
        <taxon>Mortierellaceae</taxon>
        <taxon>Lobosporangium</taxon>
    </lineage>
</organism>
<dbReference type="InterPro" id="IPR050750">
    <property type="entry name" value="C5-MTase"/>
</dbReference>
<dbReference type="Proteomes" id="UP000193648">
    <property type="component" value="Unassembled WGS sequence"/>
</dbReference>
<keyword evidence="1 7" id="KW-0489">Methyltransferase</keyword>
<evidence type="ECO:0000256" key="7">
    <source>
        <dbReference type="PROSITE-ProRule" id="PRU01016"/>
    </source>
</evidence>
<dbReference type="PRINTS" id="PR00105">
    <property type="entry name" value="C5METTRFRASE"/>
</dbReference>
<evidence type="ECO:0000256" key="4">
    <source>
        <dbReference type="ARBA" id="ARBA00039081"/>
    </source>
</evidence>
<dbReference type="GO" id="GO:0008168">
    <property type="term" value="F:methyltransferase activity"/>
    <property type="evidence" value="ECO:0007669"/>
    <property type="project" value="UniProtKB-KW"/>
</dbReference>
<dbReference type="NCBIfam" id="TIGR00675">
    <property type="entry name" value="dcm"/>
    <property type="match status" value="1"/>
</dbReference>
<dbReference type="GO" id="GO:0005634">
    <property type="term" value="C:nucleus"/>
    <property type="evidence" value="ECO:0007669"/>
    <property type="project" value="TreeGrafter"/>
</dbReference>
<feature type="region of interest" description="Disordered" evidence="9">
    <location>
        <begin position="190"/>
        <end position="234"/>
    </location>
</feature>
<dbReference type="PANTHER" id="PTHR46098">
    <property type="entry name" value="TRNA (CYTOSINE(38)-C(5))-METHYLTRANSFERASE"/>
    <property type="match status" value="1"/>
</dbReference>
<keyword evidence="2 7" id="KW-0808">Transferase</keyword>
<feature type="compositionally biased region" description="Polar residues" evidence="9">
    <location>
        <begin position="251"/>
        <end position="260"/>
    </location>
</feature>
<reference evidence="10 11" key="1">
    <citation type="submission" date="2016-07" db="EMBL/GenBank/DDBJ databases">
        <title>Pervasive Adenine N6-methylation of Active Genes in Fungi.</title>
        <authorList>
            <consortium name="DOE Joint Genome Institute"/>
            <person name="Mondo S.J."/>
            <person name="Dannebaum R.O."/>
            <person name="Kuo R.C."/>
            <person name="Labutti K."/>
            <person name="Haridas S."/>
            <person name="Kuo A."/>
            <person name="Salamov A."/>
            <person name="Ahrendt S.R."/>
            <person name="Lipzen A."/>
            <person name="Sullivan W."/>
            <person name="Andreopoulos W.B."/>
            <person name="Clum A."/>
            <person name="Lindquist E."/>
            <person name="Daum C."/>
            <person name="Ramamoorthy G.K."/>
            <person name="Gryganskyi A."/>
            <person name="Culley D."/>
            <person name="Magnuson J.K."/>
            <person name="James T.Y."/>
            <person name="O'Malley M.A."/>
            <person name="Stajich J.E."/>
            <person name="Spatafora J.W."/>
            <person name="Visel A."/>
            <person name="Grigoriev I.V."/>
        </authorList>
    </citation>
    <scope>NUCLEOTIDE SEQUENCE [LARGE SCALE GENOMIC DNA]</scope>
    <source>
        <strain evidence="10 11">NRRL 3116</strain>
    </source>
</reference>
<keyword evidence="3 7" id="KW-0949">S-adenosyl-L-methionine</keyword>
<comment type="caution">
    <text evidence="10">The sequence shown here is derived from an EMBL/GenBank/DDBJ whole genome shotgun (WGS) entry which is preliminary data.</text>
</comment>
<evidence type="ECO:0000313" key="10">
    <source>
        <dbReference type="EMBL" id="ORZ10691.1"/>
    </source>
</evidence>
<dbReference type="InterPro" id="IPR029063">
    <property type="entry name" value="SAM-dependent_MTases_sf"/>
</dbReference>
<accession>A0A1Y2GL88</accession>
<dbReference type="EMBL" id="MCFF01000030">
    <property type="protein sequence ID" value="ORZ10691.1"/>
    <property type="molecule type" value="Genomic_DNA"/>
</dbReference>
<evidence type="ECO:0000256" key="6">
    <source>
        <dbReference type="ARBA" id="ARBA00042810"/>
    </source>
</evidence>
<evidence type="ECO:0000256" key="1">
    <source>
        <dbReference type="ARBA" id="ARBA00022603"/>
    </source>
</evidence>
<evidence type="ECO:0000256" key="2">
    <source>
        <dbReference type="ARBA" id="ARBA00022679"/>
    </source>
</evidence>
<dbReference type="EC" id="2.1.1.204" evidence="4"/>